<accession>A0A317DFP8</accession>
<dbReference type="OrthoDB" id="501880at2"/>
<reference evidence="2 3" key="1">
    <citation type="submission" date="2018-05" db="EMBL/GenBank/DDBJ databases">
        <title>Micromonospora atacamensis sp. nov., a novel actinobacteria isolated from high altitude Atacama Desert soil.</title>
        <authorList>
            <person name="Carro L."/>
            <person name="Golinska P."/>
            <person name="Klenk H.-P."/>
            <person name="Goodfellow M."/>
        </authorList>
    </citation>
    <scope>NUCLEOTIDE SEQUENCE [LARGE SCALE GENOMIC DNA]</scope>
    <source>
        <strain evidence="2 3">5R2A7</strain>
    </source>
</reference>
<evidence type="ECO:0000256" key="1">
    <source>
        <dbReference type="SAM" id="MobiDB-lite"/>
    </source>
</evidence>
<organism evidence="2 3">
    <name type="scientific">Micromonospora acroterricola</name>
    <dbReference type="NCBI Taxonomy" id="2202421"/>
    <lineage>
        <taxon>Bacteria</taxon>
        <taxon>Bacillati</taxon>
        <taxon>Actinomycetota</taxon>
        <taxon>Actinomycetes</taxon>
        <taxon>Micromonosporales</taxon>
        <taxon>Micromonosporaceae</taxon>
        <taxon>Micromonospora</taxon>
    </lineage>
</organism>
<keyword evidence="3" id="KW-1185">Reference proteome</keyword>
<proteinExistence type="predicted"/>
<dbReference type="AlphaFoldDB" id="A0A317DFP8"/>
<protein>
    <submittedName>
        <fullName evidence="2">Uncharacterized protein</fullName>
    </submittedName>
</protein>
<evidence type="ECO:0000313" key="2">
    <source>
        <dbReference type="EMBL" id="PWR13020.1"/>
    </source>
</evidence>
<sequence>MKTTRIAYSHRLNAEKNPDITLHTPHRAVRQIVQARADRHRSRLPLPDSNPRRLESEPSDVLSNEQ</sequence>
<gene>
    <name evidence="2" type="ORF">DKT68_01755</name>
</gene>
<name>A0A317DFP8_9ACTN</name>
<dbReference type="RefSeq" id="WP_109815678.1">
    <property type="nucleotide sequence ID" value="NZ_QGKR01000087.1"/>
</dbReference>
<feature type="region of interest" description="Disordered" evidence="1">
    <location>
        <begin position="36"/>
        <end position="66"/>
    </location>
</feature>
<dbReference type="EMBL" id="QGKR01000087">
    <property type="protein sequence ID" value="PWR13020.1"/>
    <property type="molecule type" value="Genomic_DNA"/>
</dbReference>
<evidence type="ECO:0000313" key="3">
    <source>
        <dbReference type="Proteomes" id="UP000245410"/>
    </source>
</evidence>
<comment type="caution">
    <text evidence="2">The sequence shown here is derived from an EMBL/GenBank/DDBJ whole genome shotgun (WGS) entry which is preliminary data.</text>
</comment>
<dbReference type="Proteomes" id="UP000245410">
    <property type="component" value="Unassembled WGS sequence"/>
</dbReference>